<dbReference type="InterPro" id="IPR036852">
    <property type="entry name" value="Peptidase_S8/S53_dom_sf"/>
</dbReference>
<dbReference type="AlphaFoldDB" id="A0A2V4X6J3"/>
<keyword evidence="5 6" id="KW-0720">Serine protease</keyword>
<protein>
    <submittedName>
        <fullName evidence="9">Putative secreted protein (Por secretion system target)</fullName>
    </submittedName>
</protein>
<dbReference type="InterPro" id="IPR023828">
    <property type="entry name" value="Peptidase_S8_Ser-AS"/>
</dbReference>
<dbReference type="InterPro" id="IPR026444">
    <property type="entry name" value="Secre_tail"/>
</dbReference>
<dbReference type="PROSITE" id="PS00138">
    <property type="entry name" value="SUBTILASE_SER"/>
    <property type="match status" value="1"/>
</dbReference>
<dbReference type="InterPro" id="IPR015500">
    <property type="entry name" value="Peptidase_S8_subtilisin-rel"/>
</dbReference>
<feature type="active site" description="Charge relay system" evidence="6">
    <location>
        <position position="147"/>
    </location>
</feature>
<comment type="caution">
    <text evidence="9">The sequence shown here is derived from an EMBL/GenBank/DDBJ whole genome shotgun (WGS) entry which is preliminary data.</text>
</comment>
<dbReference type="InterPro" id="IPR008979">
    <property type="entry name" value="Galactose-bd-like_sf"/>
</dbReference>
<dbReference type="PROSITE" id="PS51892">
    <property type="entry name" value="SUBTILASE"/>
    <property type="match status" value="1"/>
</dbReference>
<dbReference type="Gene3D" id="3.40.50.200">
    <property type="entry name" value="Peptidase S8/S53 domain"/>
    <property type="match status" value="1"/>
</dbReference>
<sequence>MLNQSYGQSPEKANMSKENIELLRQLDRQEQARLARVQAYLKKNPKTITSKKDGINFTQIYDIVDGVVLYRSTNNLNAGRATKTSHLQVGGDLELDLDGTGMTVGVWDGGPADLNHPEFQNSDNSGSRINVVDFAMSDDDPGEFSGHATHVSGTIAAKGVFAEAKGMATNINVNSYNWTNDYAEMISAANATIDPIVLSNHSYGVPVSSGGETIPAWYMGAYTQDARNIDQISKNNPKYLIVASAGNSGTTIYTGGMYSGYDKLTTDKNAKNNLVIANASPVLSPFIYDLEAVNINTGSSQGPTDDLRIKPDIAADGTNVKSSVPGGGYAEFSGTSMSAPNTTGTLALLQQYYKQLHGEYMNSSTLRGLVCHTSVDDYATPGPDPKFGWGFLDARASAETILDAQNNTALLDELNLAQGETYTMTFTAQEGDKLKATIAWTDMPGIISNGTLNDPTPRLVNDLDLRLTKDGNTYFPWKLDYSASSGFSNSKGDNTVDNIEIVEIEAPSSGVYTLTVSHKGTLKGNAGDPLDPFFPQTQDFSLIVTGNNITLSTQDNLLSNSLVVYPNPNKGEFTISFDSSVNNSNDIKVDIYDVSGRLVYKNVFVNDSAQFNKTINLNGVASGIYVANISQGNNTSTQKIIIE</sequence>
<keyword evidence="10" id="KW-1185">Reference proteome</keyword>
<dbReference type="Gene3D" id="2.60.120.380">
    <property type="match status" value="1"/>
</dbReference>
<keyword evidence="3" id="KW-0732">Signal</keyword>
<dbReference type="PRINTS" id="PR00723">
    <property type="entry name" value="SUBTILISIN"/>
</dbReference>
<dbReference type="Proteomes" id="UP000248054">
    <property type="component" value="Unassembled WGS sequence"/>
</dbReference>
<dbReference type="InterPro" id="IPR051048">
    <property type="entry name" value="Peptidase_S8/S53_subtilisin"/>
</dbReference>
<comment type="similarity">
    <text evidence="1 6">Belongs to the peptidase S8 family.</text>
</comment>
<evidence type="ECO:0000256" key="4">
    <source>
        <dbReference type="ARBA" id="ARBA00022801"/>
    </source>
</evidence>
<dbReference type="PANTHER" id="PTHR43399">
    <property type="entry name" value="SUBTILISIN-RELATED"/>
    <property type="match status" value="1"/>
</dbReference>
<dbReference type="GO" id="GO:0006508">
    <property type="term" value="P:proteolysis"/>
    <property type="evidence" value="ECO:0007669"/>
    <property type="project" value="UniProtKB-KW"/>
</dbReference>
<dbReference type="EMBL" id="QJTD01000004">
    <property type="protein sequence ID" value="PYE80789.1"/>
    <property type="molecule type" value="Genomic_DNA"/>
</dbReference>
<feature type="active site" description="Charge relay system" evidence="6">
    <location>
        <position position="336"/>
    </location>
</feature>
<evidence type="ECO:0000256" key="3">
    <source>
        <dbReference type="ARBA" id="ARBA00022729"/>
    </source>
</evidence>
<evidence type="ECO:0000313" key="9">
    <source>
        <dbReference type="EMBL" id="PYE80789.1"/>
    </source>
</evidence>
<dbReference type="NCBIfam" id="TIGR04183">
    <property type="entry name" value="Por_Secre_tail"/>
    <property type="match status" value="1"/>
</dbReference>
<dbReference type="InterPro" id="IPR034058">
    <property type="entry name" value="TagA/B/C/D_pept_dom"/>
</dbReference>
<feature type="domain" description="Peptidase S8/S53" evidence="7">
    <location>
        <begin position="99"/>
        <end position="390"/>
    </location>
</feature>
<dbReference type="SUPFAM" id="SSF49785">
    <property type="entry name" value="Galactose-binding domain-like"/>
    <property type="match status" value="1"/>
</dbReference>
<feature type="active site" description="Charge relay system" evidence="6">
    <location>
        <position position="108"/>
    </location>
</feature>
<evidence type="ECO:0000256" key="6">
    <source>
        <dbReference type="PROSITE-ProRule" id="PRU01240"/>
    </source>
</evidence>
<dbReference type="InterPro" id="IPR000209">
    <property type="entry name" value="Peptidase_S8/S53_dom"/>
</dbReference>
<organism evidence="9 10">
    <name type="scientific">Winogradskyella epiphytica</name>
    <dbReference type="NCBI Taxonomy" id="262005"/>
    <lineage>
        <taxon>Bacteria</taxon>
        <taxon>Pseudomonadati</taxon>
        <taxon>Bacteroidota</taxon>
        <taxon>Flavobacteriia</taxon>
        <taxon>Flavobacteriales</taxon>
        <taxon>Flavobacteriaceae</taxon>
        <taxon>Winogradskyella</taxon>
    </lineage>
</organism>
<dbReference type="PANTHER" id="PTHR43399:SF4">
    <property type="entry name" value="CELL WALL-ASSOCIATED PROTEASE"/>
    <property type="match status" value="1"/>
</dbReference>
<dbReference type="Pfam" id="PF18962">
    <property type="entry name" value="Por_Secre_tail"/>
    <property type="match status" value="1"/>
</dbReference>
<evidence type="ECO:0000256" key="5">
    <source>
        <dbReference type="ARBA" id="ARBA00022825"/>
    </source>
</evidence>
<name>A0A2V4X6J3_9FLAO</name>
<evidence type="ECO:0000313" key="10">
    <source>
        <dbReference type="Proteomes" id="UP000248054"/>
    </source>
</evidence>
<keyword evidence="4 6" id="KW-0378">Hydrolase</keyword>
<gene>
    <name evidence="9" type="ORF">DFQ11_104156</name>
</gene>
<dbReference type="SUPFAM" id="SSF52743">
    <property type="entry name" value="Subtilisin-like"/>
    <property type="match status" value="1"/>
</dbReference>
<evidence type="ECO:0000256" key="1">
    <source>
        <dbReference type="ARBA" id="ARBA00011073"/>
    </source>
</evidence>
<keyword evidence="2 6" id="KW-0645">Protease</keyword>
<evidence type="ECO:0000256" key="2">
    <source>
        <dbReference type="ARBA" id="ARBA00022670"/>
    </source>
</evidence>
<dbReference type="CDD" id="cd04842">
    <property type="entry name" value="Peptidases_S8_Kp43_protease"/>
    <property type="match status" value="1"/>
</dbReference>
<accession>A0A2V4X6J3</accession>
<evidence type="ECO:0000259" key="8">
    <source>
        <dbReference type="Pfam" id="PF18962"/>
    </source>
</evidence>
<reference evidence="9 10" key="1">
    <citation type="submission" date="2018-06" db="EMBL/GenBank/DDBJ databases">
        <title>Genomic Encyclopedia of Type Strains, Phase III (KMG-III): the genomes of soil and plant-associated and newly described type strains.</title>
        <authorList>
            <person name="Whitman W."/>
        </authorList>
    </citation>
    <scope>NUCLEOTIDE SEQUENCE [LARGE SCALE GENOMIC DNA]</scope>
    <source>
        <strain evidence="9 10">CECT 7945</strain>
    </source>
</reference>
<evidence type="ECO:0000259" key="7">
    <source>
        <dbReference type="Pfam" id="PF00082"/>
    </source>
</evidence>
<dbReference type="GO" id="GO:0004252">
    <property type="term" value="F:serine-type endopeptidase activity"/>
    <property type="evidence" value="ECO:0007669"/>
    <property type="project" value="UniProtKB-UniRule"/>
</dbReference>
<feature type="domain" description="Secretion system C-terminal sorting" evidence="8">
    <location>
        <begin position="564"/>
        <end position="642"/>
    </location>
</feature>
<dbReference type="Pfam" id="PF00082">
    <property type="entry name" value="Peptidase_S8"/>
    <property type="match status" value="1"/>
</dbReference>
<proteinExistence type="inferred from homology"/>